<protein>
    <submittedName>
        <fullName evidence="3">Uncharacterized protein</fullName>
    </submittedName>
</protein>
<keyword evidence="2" id="KW-0812">Transmembrane</keyword>
<feature type="compositionally biased region" description="Low complexity" evidence="1">
    <location>
        <begin position="57"/>
        <end position="76"/>
    </location>
</feature>
<keyword evidence="2" id="KW-0472">Membrane</keyword>
<dbReference type="Proteomes" id="UP000501849">
    <property type="component" value="Chromosome"/>
</dbReference>
<accession>A0A6H0S4Z1</accession>
<evidence type="ECO:0000256" key="1">
    <source>
        <dbReference type="SAM" id="MobiDB-lite"/>
    </source>
</evidence>
<reference evidence="3 4" key="1">
    <citation type="submission" date="2019-04" db="EMBL/GenBank/DDBJ databases">
        <title>Draft, Whole-Genome Sequence of the Anthracene-degrading Mycobacterium frederiksbergense LB501T, Isolated from a Polycyclic Aromatic Hydrocarbon (PAH)-Contaminated Soil.</title>
        <authorList>
            <person name="Augelletti F."/>
        </authorList>
    </citation>
    <scope>NUCLEOTIDE SEQUENCE [LARGE SCALE GENOMIC DNA]</scope>
    <source>
        <strain evidence="3 4">LB 501T</strain>
    </source>
</reference>
<feature type="region of interest" description="Disordered" evidence="1">
    <location>
        <begin position="57"/>
        <end position="84"/>
    </location>
</feature>
<proteinExistence type="predicted"/>
<keyword evidence="2" id="KW-1133">Transmembrane helix</keyword>
<keyword evidence="4" id="KW-1185">Reference proteome</keyword>
<dbReference type="EMBL" id="CP038799">
    <property type="protein sequence ID" value="QIV81731.1"/>
    <property type="molecule type" value="Genomic_DNA"/>
</dbReference>
<name>A0A6H0S4Z1_9MYCO</name>
<organism evidence="3 4">
    <name type="scientific">Mycolicibacterium frederiksbergense</name>
    <dbReference type="NCBI Taxonomy" id="117567"/>
    <lineage>
        <taxon>Bacteria</taxon>
        <taxon>Bacillati</taxon>
        <taxon>Actinomycetota</taxon>
        <taxon>Actinomycetes</taxon>
        <taxon>Mycobacteriales</taxon>
        <taxon>Mycobacteriaceae</taxon>
        <taxon>Mycolicibacterium</taxon>
    </lineage>
</organism>
<sequence length="84" mass="8878">MTELAPSTSGRPPRLYQALAITGIAVGFFVIAVALYFLIARPSCCASMNMGNNRMMEQPMDMPSMSPMPGMSSMPGAPLPAPTP</sequence>
<dbReference type="AlphaFoldDB" id="A0A6H0S4Z1"/>
<evidence type="ECO:0000313" key="4">
    <source>
        <dbReference type="Proteomes" id="UP000501849"/>
    </source>
</evidence>
<dbReference type="KEGG" id="mfre:EXE63_13160"/>
<evidence type="ECO:0000313" key="3">
    <source>
        <dbReference type="EMBL" id="QIV81731.1"/>
    </source>
</evidence>
<gene>
    <name evidence="3" type="ORF">EXE63_13160</name>
</gene>
<feature type="transmembrane region" description="Helical" evidence="2">
    <location>
        <begin position="15"/>
        <end position="39"/>
    </location>
</feature>
<evidence type="ECO:0000256" key="2">
    <source>
        <dbReference type="SAM" id="Phobius"/>
    </source>
</evidence>